<evidence type="ECO:0000256" key="1">
    <source>
        <dbReference type="SAM" id="SignalP"/>
    </source>
</evidence>
<dbReference type="OrthoDB" id="3353639at2"/>
<feature type="signal peptide" evidence="1">
    <location>
        <begin position="1"/>
        <end position="20"/>
    </location>
</feature>
<comment type="caution">
    <text evidence="2">The sequence shown here is derived from an EMBL/GenBank/DDBJ whole genome shotgun (WGS) entry which is preliminary data.</text>
</comment>
<evidence type="ECO:0000313" key="2">
    <source>
        <dbReference type="EMBL" id="PZG22617.1"/>
    </source>
</evidence>
<dbReference type="EMBL" id="POTY01000017">
    <property type="protein sequence ID" value="PZG22617.1"/>
    <property type="molecule type" value="Genomic_DNA"/>
</dbReference>
<gene>
    <name evidence="2" type="ORF">C1I95_04995</name>
</gene>
<keyword evidence="1" id="KW-0732">Signal</keyword>
<keyword evidence="3" id="KW-1185">Reference proteome</keyword>
<dbReference type="AlphaFoldDB" id="A0A2W2FLB4"/>
<dbReference type="RefSeq" id="WP_111212578.1">
    <property type="nucleotide sequence ID" value="NZ_POTY01000017.1"/>
</dbReference>
<reference evidence="2 3" key="1">
    <citation type="submission" date="2018-01" db="EMBL/GenBank/DDBJ databases">
        <title>Draft genome sequence of Jishengella sp. NA12.</title>
        <authorList>
            <person name="Sahin N."/>
            <person name="Ay H."/>
            <person name="Saygin H."/>
        </authorList>
    </citation>
    <scope>NUCLEOTIDE SEQUENCE [LARGE SCALE GENOMIC DNA]</scope>
    <source>
        <strain evidence="2 3">NA12</strain>
    </source>
</reference>
<sequence length="251" mass="26873">MASAVALAMLLSGAAQPARANADGASKNVTELALLAYQAFKARGFTPEQITQFVQLVLGAISATDVAVRDHIDGLEAAAVMANLRGLTYTMADYTVLRENELWRESYPSTTLSGHAANAFEKYHAVQSRVAKDQIGLAGQSLYSTLLSVATDAGLNNMMARADADYVTFMQHIVRDLEPTCTHVPAPDNTPRDRIVTHTCTAANGNEVTKYEVVRGGILISGPPDEAAHKIEAAKDSAWLAAKETLAKKEQ</sequence>
<organism evidence="2 3">
    <name type="scientific">Micromonospora craterilacus</name>
    <dbReference type="NCBI Taxonomy" id="1655439"/>
    <lineage>
        <taxon>Bacteria</taxon>
        <taxon>Bacillati</taxon>
        <taxon>Actinomycetota</taxon>
        <taxon>Actinomycetes</taxon>
        <taxon>Micromonosporales</taxon>
        <taxon>Micromonosporaceae</taxon>
        <taxon>Micromonospora</taxon>
    </lineage>
</organism>
<evidence type="ECO:0000313" key="3">
    <source>
        <dbReference type="Proteomes" id="UP000248924"/>
    </source>
</evidence>
<accession>A0A2W2FLB4</accession>
<feature type="chain" id="PRO_5038906599" evidence="1">
    <location>
        <begin position="21"/>
        <end position="251"/>
    </location>
</feature>
<dbReference type="Proteomes" id="UP000248924">
    <property type="component" value="Unassembled WGS sequence"/>
</dbReference>
<proteinExistence type="predicted"/>
<name>A0A2W2FLB4_9ACTN</name>
<protein>
    <submittedName>
        <fullName evidence="2">Uncharacterized protein</fullName>
    </submittedName>
</protein>